<dbReference type="Pfam" id="PF21882">
    <property type="entry name" value="Gp53-like_C"/>
    <property type="match status" value="1"/>
</dbReference>
<dbReference type="InterPro" id="IPR054075">
    <property type="entry name" value="Gp53-like_C"/>
</dbReference>
<accession>A0ABX0QZJ5</accession>
<sequence>MDRQIVYPGAIPLETDLLNTNKFAMIGLAKLASAILGTDTCMQGLSCKPAIMPPMDIVIGEGQIYSLQNADGTPYSSLAENKMAVLKQGLKVSLETFSLTAPSTPGHSINYLLKAAYGDVDSGPVVLPYYNAANPAVAYSGPNNAGNAQATVRSGVCVVSKKNGISAATGSQLTPIPDAGHVAAWVITVPYGAKSIDTTFITQASSAPFLPADGLVSAIQQGKLTQGMDAGSVNNFKVQFNPAIKSLTDGMRVCFRAKTSNTASSTLLIDNLSPYPVVTSTLNELQKDDVMKGQLIEVVWNSEATSWVLNQESYTRAESDKEFLSKKGGEIDGILEISKGLQVGECKLLPDGNIEGKCWGRDNLKDKNLLTWLGSQTQISGNEHAWIFSDRNSGLLIQGGLGKRLKSITSIKFPVRFPQDCLSIQITFKGGSGKSKWNGVIRKMGCDFFEVFLGSNENEFYWQALGY</sequence>
<organism evidence="2 3">
    <name type="scientific">Candidatus Pantoea formicae</name>
    <dbReference type="NCBI Taxonomy" id="2608355"/>
    <lineage>
        <taxon>Bacteria</taxon>
        <taxon>Pseudomonadati</taxon>
        <taxon>Pseudomonadota</taxon>
        <taxon>Gammaproteobacteria</taxon>
        <taxon>Enterobacterales</taxon>
        <taxon>Erwiniaceae</taxon>
        <taxon>Pantoea</taxon>
    </lineage>
</organism>
<comment type="caution">
    <text evidence="2">The sequence shown here is derived from an EMBL/GenBank/DDBJ whole genome shotgun (WGS) entry which is preliminary data.</text>
</comment>
<dbReference type="Gene3D" id="2.60.40.3940">
    <property type="match status" value="1"/>
</dbReference>
<evidence type="ECO:0000313" key="2">
    <source>
        <dbReference type="EMBL" id="NIF02388.1"/>
    </source>
</evidence>
<feature type="domain" description="Putative tail fiber protein gp53-like C-terminal" evidence="1">
    <location>
        <begin position="392"/>
        <end position="467"/>
    </location>
</feature>
<evidence type="ECO:0000313" key="3">
    <source>
        <dbReference type="Proteomes" id="UP000780690"/>
    </source>
</evidence>
<proteinExistence type="predicted"/>
<name>A0ABX0QZJ5_9GAMM</name>
<dbReference type="RefSeq" id="WP_167141376.1">
    <property type="nucleotide sequence ID" value="NZ_VWXD01000008.1"/>
</dbReference>
<keyword evidence="3" id="KW-1185">Reference proteome</keyword>
<reference evidence="2 3" key="1">
    <citation type="journal article" date="2019" name="bioRxiv">
        <title>Bacteria contribute to plant secondary compound degradation in a generalist herbivore system.</title>
        <authorList>
            <person name="Francoeur C.B."/>
            <person name="Khadempour L."/>
            <person name="Moreira-Soto R.D."/>
            <person name="Gotting K."/>
            <person name="Book A.J."/>
            <person name="Pinto-Tomas A.A."/>
            <person name="Keefover-Ring K."/>
            <person name="Currie C.R."/>
        </authorList>
    </citation>
    <scope>NUCLEOTIDE SEQUENCE [LARGE SCALE GENOMIC DNA]</scope>
    <source>
        <strain evidence="2 3">Acro-805</strain>
    </source>
</reference>
<dbReference type="Proteomes" id="UP000780690">
    <property type="component" value="Unassembled WGS sequence"/>
</dbReference>
<dbReference type="EMBL" id="VWXD01000008">
    <property type="protein sequence ID" value="NIF02388.1"/>
    <property type="molecule type" value="Genomic_DNA"/>
</dbReference>
<protein>
    <recommendedName>
        <fullName evidence="1">Putative tail fiber protein gp53-like C-terminal domain-containing protein</fullName>
    </recommendedName>
</protein>
<evidence type="ECO:0000259" key="1">
    <source>
        <dbReference type="Pfam" id="PF21882"/>
    </source>
</evidence>
<gene>
    <name evidence="2" type="ORF">F3J38_20385</name>
</gene>